<sequence>MSVEAGTSRLPSAGQFGELTASKHVSFLLRCLRMLPAPYTSADDQRMTLGYFALAGLDLLHATHKVALDEARELVDWVYDQQAPEGGFRGSPSTPFIPATAGRVGSANIAMTYSALLILAILRDDYTRLDRGALLRYIAALQSASGGFAAELPPRDREVREVDTDPRFTYCAVAVCAMLGDFSGINIATATAFLRGCQRYDGGFGASGTQEAHAGMTYCCVAALHLLSRVEQGATWPSDQAVAWLAHRQVNATPAACEKHDVQAGSESDDDEAGLVGGFQGRPSKLPPDVCYSFWNGAALSLLSAHELVDAPADAGYVLSAQSRVGGVSKIPGDHPDLLHTYLGLASLSLHQHGQGGDDTDEHRLDFGLAPLDAALNCTLAAKQWIDTHLNRGKT</sequence>
<proteinExistence type="inferred from homology"/>
<dbReference type="Proteomes" id="UP000011976">
    <property type="component" value="Unassembled WGS sequence"/>
</dbReference>
<dbReference type="InterPro" id="IPR008930">
    <property type="entry name" value="Terpenoid_cyclase/PrenylTrfase"/>
</dbReference>
<dbReference type="EMBL" id="DF196777">
    <property type="protein sequence ID" value="GAC74386.1"/>
    <property type="molecule type" value="Genomic_DNA"/>
</dbReference>
<dbReference type="PANTHER" id="PTHR11774">
    <property type="entry name" value="GERANYLGERANYL TRANSFERASE TYPE BETA SUBUNIT"/>
    <property type="match status" value="1"/>
</dbReference>
<evidence type="ECO:0000313" key="10">
    <source>
        <dbReference type="Proteomes" id="UP000011976"/>
    </source>
</evidence>
<dbReference type="InterPro" id="IPR045089">
    <property type="entry name" value="PGGT1B-like"/>
</dbReference>
<evidence type="ECO:0000256" key="2">
    <source>
        <dbReference type="ARBA" id="ARBA00010497"/>
    </source>
</evidence>
<dbReference type="PANTHER" id="PTHR11774:SF4">
    <property type="entry name" value="GERANYLGERANYL TRANSFERASE TYPE-1 SUBUNIT BETA"/>
    <property type="match status" value="1"/>
</dbReference>
<keyword evidence="5" id="KW-0479">Metal-binding</keyword>
<evidence type="ECO:0000256" key="6">
    <source>
        <dbReference type="ARBA" id="ARBA00022737"/>
    </source>
</evidence>
<dbReference type="SUPFAM" id="SSF48239">
    <property type="entry name" value="Terpenoid cyclases/Protein prenyltransferases"/>
    <property type="match status" value="1"/>
</dbReference>
<dbReference type="STRING" id="1151754.M9LQ15"/>
<comment type="cofactor">
    <cofactor evidence="1">
        <name>Zn(2+)</name>
        <dbReference type="ChEBI" id="CHEBI:29105"/>
    </cofactor>
</comment>
<dbReference type="InterPro" id="IPR001330">
    <property type="entry name" value="Prenyltrans"/>
</dbReference>
<evidence type="ECO:0000259" key="8">
    <source>
        <dbReference type="Pfam" id="PF00432"/>
    </source>
</evidence>
<evidence type="ECO:0000256" key="3">
    <source>
        <dbReference type="ARBA" id="ARBA00022602"/>
    </source>
</evidence>
<evidence type="ECO:0000256" key="7">
    <source>
        <dbReference type="ARBA" id="ARBA00022833"/>
    </source>
</evidence>
<evidence type="ECO:0000256" key="4">
    <source>
        <dbReference type="ARBA" id="ARBA00022679"/>
    </source>
</evidence>
<reference evidence="10" key="1">
    <citation type="journal article" date="2013" name="Genome Announc.">
        <title>Genome sequence of the basidiomycetous yeast Pseudozyma antarctica T-34, a producer of the glycolipid biosurfactants mannosylerythritol lipids.</title>
        <authorList>
            <person name="Morita T."/>
            <person name="Koike H."/>
            <person name="Koyama Y."/>
            <person name="Hagiwara H."/>
            <person name="Ito E."/>
            <person name="Fukuoka T."/>
            <person name="Imura T."/>
            <person name="Machida M."/>
            <person name="Kitamoto D."/>
        </authorList>
    </citation>
    <scope>NUCLEOTIDE SEQUENCE [LARGE SCALE GENOMIC DNA]</scope>
    <source>
        <strain evidence="10">T-34</strain>
    </source>
</reference>
<keyword evidence="7" id="KW-0862">Zinc</keyword>
<evidence type="ECO:0000256" key="5">
    <source>
        <dbReference type="ARBA" id="ARBA00022723"/>
    </source>
</evidence>
<dbReference type="Pfam" id="PF00432">
    <property type="entry name" value="Prenyltrans"/>
    <property type="match status" value="1"/>
</dbReference>
<protein>
    <submittedName>
        <fullName evidence="9">Protein geranylgeranyltransferase Type I, beta subunit</fullName>
    </submittedName>
</protein>
<keyword evidence="6" id="KW-0677">Repeat</keyword>
<accession>M9LQ15</accession>
<dbReference type="GO" id="GO:0046872">
    <property type="term" value="F:metal ion binding"/>
    <property type="evidence" value="ECO:0007669"/>
    <property type="project" value="UniProtKB-KW"/>
</dbReference>
<dbReference type="GO" id="GO:0005953">
    <property type="term" value="C:CAAX-protein geranylgeranyltransferase complex"/>
    <property type="evidence" value="ECO:0007669"/>
    <property type="project" value="TreeGrafter"/>
</dbReference>
<keyword evidence="3" id="KW-0637">Prenyltransferase</keyword>
<name>M9LQ15_PSEA3</name>
<dbReference type="GO" id="GO:0004662">
    <property type="term" value="F:CAAX-protein geranylgeranyltransferase activity"/>
    <property type="evidence" value="ECO:0007669"/>
    <property type="project" value="TreeGrafter"/>
</dbReference>
<keyword evidence="4 9" id="KW-0808">Transferase</keyword>
<gene>
    <name evidence="9" type="ORF">PANT_11c00033</name>
</gene>
<evidence type="ECO:0000313" key="9">
    <source>
        <dbReference type="EMBL" id="GAC74386.1"/>
    </source>
</evidence>
<evidence type="ECO:0000256" key="1">
    <source>
        <dbReference type="ARBA" id="ARBA00001947"/>
    </source>
</evidence>
<dbReference type="OrthoDB" id="24893at2759"/>
<dbReference type="AlphaFoldDB" id="M9LQ15"/>
<feature type="domain" description="Prenyltransferase alpha-alpha toroid" evidence="8">
    <location>
        <begin position="19"/>
        <end position="364"/>
    </location>
</feature>
<dbReference type="Gene3D" id="1.50.10.20">
    <property type="match status" value="1"/>
</dbReference>
<comment type="similarity">
    <text evidence="2">Belongs to the protein prenyltransferase subunit beta family.</text>
</comment>
<organism evidence="9 10">
    <name type="scientific">Pseudozyma antarctica (strain T-34)</name>
    <name type="common">Yeast</name>
    <name type="synonym">Candida antarctica</name>
    <dbReference type="NCBI Taxonomy" id="1151754"/>
    <lineage>
        <taxon>Eukaryota</taxon>
        <taxon>Fungi</taxon>
        <taxon>Dikarya</taxon>
        <taxon>Basidiomycota</taxon>
        <taxon>Ustilaginomycotina</taxon>
        <taxon>Ustilaginomycetes</taxon>
        <taxon>Ustilaginales</taxon>
        <taxon>Ustilaginaceae</taxon>
        <taxon>Moesziomyces</taxon>
    </lineage>
</organism>